<reference evidence="3" key="1">
    <citation type="submission" date="2022-01" db="EMBL/GenBank/DDBJ databases">
        <authorList>
            <person name="King R."/>
        </authorList>
    </citation>
    <scope>NUCLEOTIDE SEQUENCE</scope>
</reference>
<keyword evidence="1" id="KW-0175">Coiled coil</keyword>
<dbReference type="Proteomes" id="UP001153712">
    <property type="component" value="Chromosome 1"/>
</dbReference>
<dbReference type="EMBL" id="OU900094">
    <property type="protein sequence ID" value="CAG9854418.1"/>
    <property type="molecule type" value="Genomic_DNA"/>
</dbReference>
<evidence type="ECO:0000313" key="4">
    <source>
        <dbReference type="Proteomes" id="UP001153712"/>
    </source>
</evidence>
<organism evidence="3 4">
    <name type="scientific">Phyllotreta striolata</name>
    <name type="common">Striped flea beetle</name>
    <name type="synonym">Crioceris striolata</name>
    <dbReference type="NCBI Taxonomy" id="444603"/>
    <lineage>
        <taxon>Eukaryota</taxon>
        <taxon>Metazoa</taxon>
        <taxon>Ecdysozoa</taxon>
        <taxon>Arthropoda</taxon>
        <taxon>Hexapoda</taxon>
        <taxon>Insecta</taxon>
        <taxon>Pterygota</taxon>
        <taxon>Neoptera</taxon>
        <taxon>Endopterygota</taxon>
        <taxon>Coleoptera</taxon>
        <taxon>Polyphaga</taxon>
        <taxon>Cucujiformia</taxon>
        <taxon>Chrysomeloidea</taxon>
        <taxon>Chrysomelidae</taxon>
        <taxon>Galerucinae</taxon>
        <taxon>Alticini</taxon>
        <taxon>Phyllotreta</taxon>
    </lineage>
</organism>
<evidence type="ECO:0000256" key="2">
    <source>
        <dbReference type="SAM" id="MobiDB-lite"/>
    </source>
</evidence>
<dbReference type="OrthoDB" id="6737266at2759"/>
<feature type="coiled-coil region" evidence="1">
    <location>
        <begin position="387"/>
        <end position="421"/>
    </location>
</feature>
<protein>
    <submittedName>
        <fullName evidence="3">Uncharacterized protein</fullName>
    </submittedName>
</protein>
<gene>
    <name evidence="3" type="ORF">PHYEVI_LOCUS880</name>
</gene>
<feature type="coiled-coil region" evidence="1">
    <location>
        <begin position="32"/>
        <end position="59"/>
    </location>
</feature>
<evidence type="ECO:0000256" key="1">
    <source>
        <dbReference type="SAM" id="Coils"/>
    </source>
</evidence>
<evidence type="ECO:0000313" key="3">
    <source>
        <dbReference type="EMBL" id="CAG9854418.1"/>
    </source>
</evidence>
<keyword evidence="4" id="KW-1185">Reference proteome</keyword>
<feature type="region of interest" description="Disordered" evidence="2">
    <location>
        <begin position="1"/>
        <end position="24"/>
    </location>
</feature>
<name>A0A9N9XJ78_PHYSR</name>
<accession>A0A9N9XJ78</accession>
<sequence length="625" mass="72448">MTDIDSDGPEGSFETADKDDELESDSSLLSILDEKNKLIASLQRQLQNQKLQLMYYMRKERNYAKLVELSGTCSPENFEDSLPILLSLEHFRKENGMKSTLFRLYEYMENLDRKLNKSIDCQECILRKIIEQFCLVMKNRAKLNVDFKIIQPTQQNLYVDLFNSLIETTVRLRKRLDSFRMCCNRLLLIEDERNNLIEQVVALPANEKFNCNFLMTIKQDNIELERKIQLLTRKQNFINSDVEDADDLEQNLSTIQKKFKTAVNESENITSISDLIKQLNIDAKDLLQVAEKQYNKNDTLVNCATKFIRLVLNEEKIHENAYTQEELDAIQAIKKEVEEFKQRSKDKYHKLQMEGDDLKKTFIELLTEKNKLKIANIYLKFRVEKLQKHYDNDISTLKQEKSNLETQLQDLEELRKSYTKLLIMPDLENSSKQNEILAHTIGHLEQKLLLMKEIIQKQNKEISIQSEFIENIKNQNKTSQASSTIVSIDGSDSKRPFEANDFKDIIMGELSRYIERKKAQGDADGDGADRQWIVAFGNKELQEVAKEIVETVVKKLVKQNEGSAKPSDESVIMCDCSSESTGAFCEPLQKSKEAAENRYSRNIEVLVQNNLLLNSSSDECNLDTK</sequence>
<proteinExistence type="predicted"/>
<feature type="coiled-coil region" evidence="1">
    <location>
        <begin position="214"/>
        <end position="265"/>
    </location>
</feature>
<dbReference type="AlphaFoldDB" id="A0A9N9XJ78"/>